<evidence type="ECO:0000256" key="3">
    <source>
        <dbReference type="ARBA" id="ARBA00008184"/>
    </source>
</evidence>
<organism evidence="12 13">
    <name type="scientific">Candidatus Roizmanbacteria bacterium CG11_big_fil_rev_8_21_14_0_20_36_8</name>
    <dbReference type="NCBI Taxonomy" id="1974856"/>
    <lineage>
        <taxon>Bacteria</taxon>
        <taxon>Candidatus Roizmaniibacteriota</taxon>
    </lineage>
</organism>
<evidence type="ECO:0000256" key="7">
    <source>
        <dbReference type="ARBA" id="ARBA00023204"/>
    </source>
</evidence>
<evidence type="ECO:0000256" key="2">
    <source>
        <dbReference type="ARBA" id="ARBA00002631"/>
    </source>
</evidence>
<dbReference type="EMBL" id="PCVM01000002">
    <property type="protein sequence ID" value="PIQ73876.1"/>
    <property type="molecule type" value="Genomic_DNA"/>
</dbReference>
<evidence type="ECO:0000313" key="12">
    <source>
        <dbReference type="EMBL" id="PIQ73876.1"/>
    </source>
</evidence>
<evidence type="ECO:0000256" key="4">
    <source>
        <dbReference type="ARBA" id="ARBA00012030"/>
    </source>
</evidence>
<keyword evidence="6 8" id="KW-0378">Hydrolase</keyword>
<dbReference type="InterPro" id="IPR005122">
    <property type="entry name" value="Uracil-DNA_glycosylase-like"/>
</dbReference>
<dbReference type="GO" id="GO:0097510">
    <property type="term" value="P:base-excision repair, AP site formation via deaminated base removal"/>
    <property type="evidence" value="ECO:0007669"/>
    <property type="project" value="TreeGrafter"/>
</dbReference>
<dbReference type="Pfam" id="PF03167">
    <property type="entry name" value="UDG"/>
    <property type="match status" value="1"/>
</dbReference>
<sequence length="221" mass="24996">MRNVIIEKSWKKALKDQFKEPYFNNLVNFVRNEYLTSKVFPPPKKIFSAFELCPIEKVRVVIVGQDPYHGPGQANGLSFAVNKNSAIPPSLRNIFEEIQKDLGIIPKQSGDLSRWAKQGVLLLNSVLTVSANSPASHKGKGWEKFTDAVIGKTNSSKKNIVYMLWGNYAKNKGESINRANNLVLVSGHPSPFSARLFHGNKHFSQCNNYLKLHNKDEIDWR</sequence>
<comment type="subcellular location">
    <subcellularLocation>
        <location evidence="8">Cytoplasm</location>
    </subcellularLocation>
</comment>
<dbReference type="AlphaFoldDB" id="A0A2M6IVC8"/>
<comment type="caution">
    <text evidence="12">The sequence shown here is derived from an EMBL/GenBank/DDBJ whole genome shotgun (WGS) entry which is preliminary data.</text>
</comment>
<evidence type="ECO:0000256" key="9">
    <source>
        <dbReference type="PROSITE-ProRule" id="PRU10072"/>
    </source>
</evidence>
<evidence type="ECO:0000256" key="6">
    <source>
        <dbReference type="ARBA" id="ARBA00022801"/>
    </source>
</evidence>
<dbReference type="InterPro" id="IPR036895">
    <property type="entry name" value="Uracil-DNA_glycosylase-like_sf"/>
</dbReference>
<dbReference type="PROSITE" id="PS00130">
    <property type="entry name" value="U_DNA_GLYCOSYLASE"/>
    <property type="match status" value="1"/>
</dbReference>
<dbReference type="HAMAP" id="MF_00148">
    <property type="entry name" value="UDG"/>
    <property type="match status" value="1"/>
</dbReference>
<evidence type="ECO:0000256" key="8">
    <source>
        <dbReference type="HAMAP-Rule" id="MF_00148"/>
    </source>
</evidence>
<protein>
    <recommendedName>
        <fullName evidence="4 8">Uracil-DNA glycosylase</fullName>
        <shortName evidence="8">UDG</shortName>
        <ecNumber evidence="4 8">3.2.2.27</ecNumber>
    </recommendedName>
</protein>
<dbReference type="SUPFAM" id="SSF52141">
    <property type="entry name" value="Uracil-DNA glycosylase-like"/>
    <property type="match status" value="1"/>
</dbReference>
<feature type="domain" description="Uracil-DNA glycosylase-like" evidence="11">
    <location>
        <begin position="51"/>
        <end position="210"/>
    </location>
</feature>
<dbReference type="NCBIfam" id="NF003588">
    <property type="entry name" value="PRK05254.1-1"/>
    <property type="match status" value="1"/>
</dbReference>
<gene>
    <name evidence="8" type="primary">ung</name>
    <name evidence="12" type="ORF">COV58_00100</name>
</gene>
<evidence type="ECO:0000313" key="13">
    <source>
        <dbReference type="Proteomes" id="UP000231056"/>
    </source>
</evidence>
<dbReference type="NCBIfam" id="TIGR00628">
    <property type="entry name" value="ung"/>
    <property type="match status" value="1"/>
</dbReference>
<dbReference type="NCBIfam" id="NF003591">
    <property type="entry name" value="PRK05254.1-4"/>
    <property type="match status" value="1"/>
</dbReference>
<reference evidence="12 13" key="1">
    <citation type="submission" date="2017-09" db="EMBL/GenBank/DDBJ databases">
        <title>Depth-based differentiation of microbial function through sediment-hosted aquifers and enrichment of novel symbionts in the deep terrestrial subsurface.</title>
        <authorList>
            <person name="Probst A.J."/>
            <person name="Ladd B."/>
            <person name="Jarett J.K."/>
            <person name="Geller-Mcgrath D.E."/>
            <person name="Sieber C.M."/>
            <person name="Emerson J.B."/>
            <person name="Anantharaman K."/>
            <person name="Thomas B.C."/>
            <person name="Malmstrom R."/>
            <person name="Stieglmeier M."/>
            <person name="Klingl A."/>
            <person name="Woyke T."/>
            <person name="Ryan C.M."/>
            <person name="Banfield J.F."/>
        </authorList>
    </citation>
    <scope>NUCLEOTIDE SEQUENCE [LARGE SCALE GENOMIC DNA]</scope>
    <source>
        <strain evidence="12">CG11_big_fil_rev_8_21_14_0_20_36_8</strain>
    </source>
</reference>
<evidence type="ECO:0000256" key="5">
    <source>
        <dbReference type="ARBA" id="ARBA00022763"/>
    </source>
</evidence>
<evidence type="ECO:0000256" key="10">
    <source>
        <dbReference type="RuleBase" id="RU003780"/>
    </source>
</evidence>
<dbReference type="PANTHER" id="PTHR11264:SF0">
    <property type="entry name" value="URACIL-DNA GLYCOSYLASE"/>
    <property type="match status" value="1"/>
</dbReference>
<comment type="similarity">
    <text evidence="3 8 10">Belongs to the uracil-DNA glycosylase (UDG) superfamily. UNG family.</text>
</comment>
<dbReference type="EC" id="3.2.2.27" evidence="4 8"/>
<accession>A0A2M6IVC8</accession>
<dbReference type="SMART" id="SM00986">
    <property type="entry name" value="UDG"/>
    <property type="match status" value="1"/>
</dbReference>
<name>A0A2M6IVC8_9BACT</name>
<keyword evidence="8" id="KW-0963">Cytoplasm</keyword>
<comment type="catalytic activity">
    <reaction evidence="1 8 10">
        <text>Hydrolyzes single-stranded DNA or mismatched double-stranded DNA and polynucleotides, releasing free uracil.</text>
        <dbReference type="EC" id="3.2.2.27"/>
    </reaction>
</comment>
<dbReference type="GO" id="GO:0004844">
    <property type="term" value="F:uracil DNA N-glycosylase activity"/>
    <property type="evidence" value="ECO:0007669"/>
    <property type="project" value="UniProtKB-UniRule"/>
</dbReference>
<dbReference type="CDD" id="cd10027">
    <property type="entry name" value="UDG-F1-like"/>
    <property type="match status" value="1"/>
</dbReference>
<dbReference type="NCBIfam" id="NF003592">
    <property type="entry name" value="PRK05254.1-5"/>
    <property type="match status" value="1"/>
</dbReference>
<dbReference type="NCBIfam" id="NF003589">
    <property type="entry name" value="PRK05254.1-2"/>
    <property type="match status" value="1"/>
</dbReference>
<dbReference type="InterPro" id="IPR018085">
    <property type="entry name" value="Ura-DNA_Glyclase_AS"/>
</dbReference>
<proteinExistence type="inferred from homology"/>
<dbReference type="InterPro" id="IPR002043">
    <property type="entry name" value="UDG_fam1"/>
</dbReference>
<feature type="active site" description="Proton acceptor" evidence="8 9">
    <location>
        <position position="66"/>
    </location>
</feature>
<keyword evidence="5 8" id="KW-0227">DNA damage</keyword>
<evidence type="ECO:0000259" key="11">
    <source>
        <dbReference type="SMART" id="SM00986"/>
    </source>
</evidence>
<dbReference type="GO" id="GO:0005737">
    <property type="term" value="C:cytoplasm"/>
    <property type="evidence" value="ECO:0007669"/>
    <property type="project" value="UniProtKB-SubCell"/>
</dbReference>
<dbReference type="PANTHER" id="PTHR11264">
    <property type="entry name" value="URACIL-DNA GLYCOSYLASE"/>
    <property type="match status" value="1"/>
</dbReference>
<comment type="function">
    <text evidence="2 8 10">Excises uracil residues from the DNA which can arise as a result of misincorporation of dUMP residues by DNA polymerase or due to deamination of cytosine.</text>
</comment>
<keyword evidence="7 8" id="KW-0234">DNA repair</keyword>
<dbReference type="Gene3D" id="3.40.470.10">
    <property type="entry name" value="Uracil-DNA glycosylase-like domain"/>
    <property type="match status" value="1"/>
</dbReference>
<dbReference type="SMART" id="SM00987">
    <property type="entry name" value="UreE_C"/>
    <property type="match status" value="1"/>
</dbReference>
<dbReference type="Proteomes" id="UP000231056">
    <property type="component" value="Unassembled WGS sequence"/>
</dbReference>
<evidence type="ECO:0000256" key="1">
    <source>
        <dbReference type="ARBA" id="ARBA00001400"/>
    </source>
</evidence>